<sequence length="667" mass="73758">MSKKNKRFIGSGGPAQQKRAKPQAPAEAITKIVPSARSGGNPASPLLDSLQSECNLVSSMPIELAKNVPIEFRAQVRGRAQRQYIPDTKNQSIGFKSDIELWIEQWTNRIDPEMPFTPEGLHVVDAQIDWRLISNSGIDEGIIRPVIGAGGWPLLPGSGIKGLFRRACPIEQLQRWCGSNCGKGVLSPGILRFHGAWPADNSWTQDLLDVAHPQQNWQLGFNKGGEHHSAHGIVSIRSPLLKIALSSTQILEKDEWESIDATLRKSLERGLGGRTAAGYGRSGIIKEEILFECGIEGQGPAAKLLDGTPEFRPTMFRAAIRGMALRLFGGLTDETNTLQVVGQLFGSISREEGQNVGLLATAYTSNQTTLDSFGSGNWIQPVYYTSGQLQWRQARQLRNGEDSILLAELLAHLHGLVLTLGGFGRGWRRPDHRIFYPDYLKTPIGTHWQWLQPSKLPKGINVQSQEDLENLLKRANSVATLWLTAVNRKPKEPAVWREVLHPSRVGIWVRTATKPEDAEVVNWFHQKPQAKEKGIMDPRDLNKTDLAGKMSHVGRIWNRLLPLYGDAEIPHCASSAKETAVSRPTSSGGAFARPQSALARPTTSNAASKQPGQQKNSSPVSINIWNGAYLESVVLFFDQRDRYHEPALVRKLDDGADAGFKRVRFTN</sequence>
<feature type="compositionally biased region" description="Low complexity" evidence="1">
    <location>
        <begin position="14"/>
        <end position="26"/>
    </location>
</feature>
<comment type="caution">
    <text evidence="2">The sequence shown here is derived from an EMBL/GenBank/DDBJ whole genome shotgun (WGS) entry which is preliminary data.</text>
</comment>
<organism evidence="2 3">
    <name type="scientific">Synechococcus lacustris str. Tous</name>
    <dbReference type="NCBI Taxonomy" id="1910958"/>
    <lineage>
        <taxon>Bacteria</taxon>
        <taxon>Bacillati</taxon>
        <taxon>Cyanobacteriota</taxon>
        <taxon>Cyanophyceae</taxon>
        <taxon>Synechococcales</taxon>
        <taxon>Synechococcaceae</taxon>
        <taxon>Synechococcus</taxon>
    </lineage>
</organism>
<dbReference type="Proteomes" id="UP000240206">
    <property type="component" value="Unassembled WGS sequence"/>
</dbReference>
<feature type="region of interest" description="Disordered" evidence="1">
    <location>
        <begin position="1"/>
        <end position="26"/>
    </location>
</feature>
<feature type="region of interest" description="Disordered" evidence="1">
    <location>
        <begin position="575"/>
        <end position="620"/>
    </location>
</feature>
<dbReference type="EMBL" id="PXVC01000052">
    <property type="protein sequence ID" value="PSI01054.1"/>
    <property type="molecule type" value="Genomic_DNA"/>
</dbReference>
<gene>
    <name evidence="2" type="ORF">C7K08_09850</name>
</gene>
<keyword evidence="3" id="KW-1185">Reference proteome</keyword>
<protein>
    <submittedName>
        <fullName evidence="2">RAMP superfamily protein</fullName>
    </submittedName>
</protein>
<reference evidence="3" key="1">
    <citation type="submission" date="2018-03" db="EMBL/GenBank/DDBJ databases">
        <title>Ecological and genomic features of two cosmopolitan and abundant freshwater picocyanobacteria.</title>
        <authorList>
            <person name="Cabello-Yeves P.J."/>
            <person name="Picazo A."/>
            <person name="Camacho A."/>
            <person name="Callieri C."/>
            <person name="Rosselli R."/>
            <person name="Roda-Garcia J."/>
            <person name="Coutinho F.H."/>
            <person name="Rodriguez-Valera F."/>
        </authorList>
    </citation>
    <scope>NUCLEOTIDE SEQUENCE [LARGE SCALE GENOMIC DNA]</scope>
    <source>
        <strain evidence="3">Tous</strain>
    </source>
</reference>
<feature type="compositionally biased region" description="Polar residues" evidence="1">
    <location>
        <begin position="601"/>
        <end position="620"/>
    </location>
</feature>
<evidence type="ECO:0000313" key="3">
    <source>
        <dbReference type="Proteomes" id="UP000240206"/>
    </source>
</evidence>
<evidence type="ECO:0000256" key="1">
    <source>
        <dbReference type="SAM" id="MobiDB-lite"/>
    </source>
</evidence>
<accession>A0A2P7ECW9</accession>
<dbReference type="AlphaFoldDB" id="A0A2P7ECW9"/>
<proteinExistence type="predicted"/>
<evidence type="ECO:0000313" key="2">
    <source>
        <dbReference type="EMBL" id="PSI01054.1"/>
    </source>
</evidence>
<name>A0A2P7ECW9_9SYNE</name>